<feature type="region of interest" description="Disordered" evidence="1">
    <location>
        <begin position="50"/>
        <end position="70"/>
    </location>
</feature>
<evidence type="ECO:0000256" key="1">
    <source>
        <dbReference type="SAM" id="MobiDB-lite"/>
    </source>
</evidence>
<organism evidence="2 3">
    <name type="scientific">Angiostrongylus cantonensis</name>
    <name type="common">Rat lungworm</name>
    <dbReference type="NCBI Taxonomy" id="6313"/>
    <lineage>
        <taxon>Eukaryota</taxon>
        <taxon>Metazoa</taxon>
        <taxon>Ecdysozoa</taxon>
        <taxon>Nematoda</taxon>
        <taxon>Chromadorea</taxon>
        <taxon>Rhabditida</taxon>
        <taxon>Rhabditina</taxon>
        <taxon>Rhabditomorpha</taxon>
        <taxon>Strongyloidea</taxon>
        <taxon>Metastrongylidae</taxon>
        <taxon>Angiostrongylus</taxon>
    </lineage>
</organism>
<dbReference type="AlphaFoldDB" id="A0A0K0D248"/>
<protein>
    <submittedName>
        <fullName evidence="3">SUN domain-containing protein</fullName>
    </submittedName>
</protein>
<keyword evidence="2" id="KW-1185">Reference proteome</keyword>
<proteinExistence type="predicted"/>
<evidence type="ECO:0000313" key="2">
    <source>
        <dbReference type="Proteomes" id="UP000035642"/>
    </source>
</evidence>
<reference evidence="2" key="1">
    <citation type="submission" date="2012-09" db="EMBL/GenBank/DDBJ databases">
        <authorList>
            <person name="Martin A.A."/>
        </authorList>
    </citation>
    <scope>NUCLEOTIDE SEQUENCE</scope>
</reference>
<accession>A0A0K0D248</accession>
<reference evidence="3" key="2">
    <citation type="submission" date="2017-02" db="UniProtKB">
        <authorList>
            <consortium name="WormBaseParasite"/>
        </authorList>
    </citation>
    <scope>IDENTIFICATION</scope>
</reference>
<dbReference type="WBParaSite" id="ACAC_0000414301-mRNA-1">
    <property type="protein sequence ID" value="ACAC_0000414301-mRNA-1"/>
    <property type="gene ID" value="ACAC_0000414301"/>
</dbReference>
<name>A0A0K0D248_ANGCA</name>
<dbReference type="Proteomes" id="UP000035642">
    <property type="component" value="Unassembled WGS sequence"/>
</dbReference>
<evidence type="ECO:0000313" key="3">
    <source>
        <dbReference type="WBParaSite" id="ACAC_0000414301-mRNA-1"/>
    </source>
</evidence>
<sequence length="228" mass="25020">MELILGKSKAKLQLEATLKQIEVLEHSVDQQMEILLPIYTRMKGVMTDAGTGSRTALAPRRGTQKFKLPPKVANSDSLSMNMRTMNRLLKRYKQSGENGHSVSELGAMYLQAISMVLINFPSVLPLGTVLQWGVAGATFYGVPPATTFRKAKVSTPGSNPPSLPLTVNSFMLAGQSSLPHLAPYLPSGRLDLNDKCEYHLVQVIFEKDITPAAVSYYDYCGSHTSKIF</sequence>